<comment type="similarity">
    <text evidence="2">In the N-terminal section; belongs to the LigD polymerase family.</text>
</comment>
<dbReference type="PANTHER" id="PTHR42705">
    <property type="entry name" value="BIFUNCTIONAL NON-HOMOLOGOUS END JOINING PROTEIN LIGD"/>
    <property type="match status" value="1"/>
</dbReference>
<accession>A0A2X4Z8W2</accession>
<dbReference type="AlphaFoldDB" id="A0A2X4Z8W2"/>
<dbReference type="Pfam" id="PF01068">
    <property type="entry name" value="DNA_ligase_A_M"/>
    <property type="match status" value="1"/>
</dbReference>
<proteinExistence type="inferred from homology"/>
<dbReference type="Pfam" id="PF21686">
    <property type="entry name" value="LigD_Prim-Pol"/>
    <property type="match status" value="1"/>
</dbReference>
<dbReference type="GO" id="GO:0005524">
    <property type="term" value="F:ATP binding"/>
    <property type="evidence" value="ECO:0007669"/>
    <property type="project" value="InterPro"/>
</dbReference>
<evidence type="ECO:0000256" key="2">
    <source>
        <dbReference type="ARBA" id="ARBA00049990"/>
    </source>
</evidence>
<sequence length="609" mass="70515">MKPMLPTLAFHPPSQGNWFFEIKYDGFRCILDWSEDECFLWSRNGRDLLPLFPEVKKFLDRSQAIAADLLPLKIDGELVILQTDAKANFLAIQKRGRLRSKEKIDIAAETRACKLLVFDLLSTNSIDTTSLPYIKRKAKLLSICVSLQFSLAPSIQTEKVVQYIPYYSDYQVISEKVVHEDSEGIVAKLGSSLWEEGKRTSTWLKMKNWKIVSCFITALDEKNGYFHVGVWKNDKIQALGLFINGLDKETKMALKNAIRKNSDVKNGNFLRIQPSICLDLYYLEWSEDNLREPFFKCLRFDLLPEHCTFETFSIDNAVFPEEVTISNPDKLLWDKQDVTKLAYLRYLRGISSFMLPFLQDRPLTVIRAPHGIFGEAFFQKKRPETAPDYIQSFIQENSAMIICNDLKTLIWLGNQLAIEFHVPFQTIKSNYVSEIVFDLDPPSRKEFSLAIQAAFLLKQVFDTLNLTTFIKISGNKGMQIYVPLPDEQFTWKETRLFTEFIANFLITTEPHAFTTERLKKNRQGKLYVDFIQHAEGKTIITPYSVRNNEDALVAAPLFWHEITEDLRPEMFTMNKVLDRVNILGDPFATFFSCKRNQPFDHVLKLIQTE</sequence>
<dbReference type="NCBIfam" id="TIGR02778">
    <property type="entry name" value="ligD_pol"/>
    <property type="match status" value="1"/>
</dbReference>
<dbReference type="Gene3D" id="3.30.470.30">
    <property type="entry name" value="DNA ligase/mRNA capping enzyme"/>
    <property type="match status" value="1"/>
</dbReference>
<dbReference type="InterPro" id="IPR014145">
    <property type="entry name" value="LigD_pol_dom"/>
</dbReference>
<dbReference type="NCBIfam" id="TIGR02776">
    <property type="entry name" value="NHEJ_ligase_prk"/>
    <property type="match status" value="1"/>
</dbReference>
<evidence type="ECO:0000256" key="1">
    <source>
        <dbReference type="ARBA" id="ARBA00049981"/>
    </source>
</evidence>
<evidence type="ECO:0000259" key="3">
    <source>
        <dbReference type="PROSITE" id="PS50160"/>
    </source>
</evidence>
<dbReference type="PROSITE" id="PS00697">
    <property type="entry name" value="DNA_LIGASE_A1"/>
    <property type="match status" value="1"/>
</dbReference>
<comment type="similarity">
    <text evidence="1">In the C-terminal section; belongs to the ATP-dependent DNA ligase family.</text>
</comment>
<dbReference type="InterPro" id="IPR052171">
    <property type="entry name" value="NHEJ_LigD"/>
</dbReference>
<dbReference type="CDD" id="cd07906">
    <property type="entry name" value="Adenylation_DNA_ligase_LigD_LigC"/>
    <property type="match status" value="1"/>
</dbReference>
<keyword evidence="4" id="KW-0436">Ligase</keyword>
<dbReference type="STRING" id="1348624.GCA_001591545_01108"/>
<dbReference type="InterPro" id="IPR014143">
    <property type="entry name" value="NHEJ_ligase_prk"/>
</dbReference>
<dbReference type="GO" id="GO:0006310">
    <property type="term" value="P:DNA recombination"/>
    <property type="evidence" value="ECO:0007669"/>
    <property type="project" value="InterPro"/>
</dbReference>
<name>A0A2X4Z8W2_LEDLE</name>
<dbReference type="EMBL" id="LS483476">
    <property type="protein sequence ID" value="SQI57014.1"/>
    <property type="molecule type" value="Genomic_DNA"/>
</dbReference>
<dbReference type="GO" id="GO:0006281">
    <property type="term" value="P:DNA repair"/>
    <property type="evidence" value="ECO:0007669"/>
    <property type="project" value="InterPro"/>
</dbReference>
<feature type="domain" description="ATP-dependent DNA ligase family profile" evidence="3">
    <location>
        <begin position="115"/>
        <end position="248"/>
    </location>
</feature>
<evidence type="ECO:0000313" key="5">
    <source>
        <dbReference type="Proteomes" id="UP000249134"/>
    </source>
</evidence>
<keyword evidence="5" id="KW-1185">Reference proteome</keyword>
<protein>
    <submittedName>
        <fullName evidence="4">DNA ligase D</fullName>
    </submittedName>
</protein>
<evidence type="ECO:0000313" key="4">
    <source>
        <dbReference type="EMBL" id="SQI57014.1"/>
    </source>
</evidence>
<dbReference type="GO" id="GO:0003910">
    <property type="term" value="F:DNA ligase (ATP) activity"/>
    <property type="evidence" value="ECO:0007669"/>
    <property type="project" value="InterPro"/>
</dbReference>
<gene>
    <name evidence="4" type="primary">ligD</name>
    <name evidence="4" type="ORF">NCTC4824_02043</name>
</gene>
<dbReference type="PANTHER" id="PTHR42705:SF2">
    <property type="entry name" value="BIFUNCTIONAL NON-HOMOLOGOUS END JOINING PROTEIN LIGD"/>
    <property type="match status" value="1"/>
</dbReference>
<dbReference type="InterPro" id="IPR012310">
    <property type="entry name" value="DNA_ligase_ATP-dep_cent"/>
</dbReference>
<dbReference type="PROSITE" id="PS00333">
    <property type="entry name" value="DNA_LIGASE_A2"/>
    <property type="match status" value="1"/>
</dbReference>
<dbReference type="InterPro" id="IPR016059">
    <property type="entry name" value="DNA_ligase_ATP-dep_CS"/>
</dbReference>
<dbReference type="Gene3D" id="3.90.920.10">
    <property type="entry name" value="DNA primase, PRIM domain"/>
    <property type="match status" value="1"/>
</dbReference>
<reference evidence="4 5" key="1">
    <citation type="submission" date="2018-06" db="EMBL/GenBank/DDBJ databases">
        <authorList>
            <consortium name="Pathogen Informatics"/>
            <person name="Doyle S."/>
        </authorList>
    </citation>
    <scope>NUCLEOTIDE SEQUENCE [LARGE SCALE GENOMIC DNA]</scope>
    <source>
        <strain evidence="4 5">NCTC4824</strain>
    </source>
</reference>
<dbReference type="PROSITE" id="PS50160">
    <property type="entry name" value="DNA_LIGASE_A3"/>
    <property type="match status" value="1"/>
</dbReference>
<dbReference type="Proteomes" id="UP000249134">
    <property type="component" value="Chromosome 1"/>
</dbReference>
<dbReference type="SUPFAM" id="SSF56091">
    <property type="entry name" value="DNA ligase/mRNA capping enzyme, catalytic domain"/>
    <property type="match status" value="1"/>
</dbReference>
<dbReference type="KEGG" id="blen:NCTC4824_02043"/>
<organism evidence="4 5">
    <name type="scientific">Lederbergia lenta</name>
    <name type="common">Bacillus lentus</name>
    <dbReference type="NCBI Taxonomy" id="1467"/>
    <lineage>
        <taxon>Bacteria</taxon>
        <taxon>Bacillati</taxon>
        <taxon>Bacillota</taxon>
        <taxon>Bacilli</taxon>
        <taxon>Bacillales</taxon>
        <taxon>Bacillaceae</taxon>
        <taxon>Lederbergia</taxon>
    </lineage>
</organism>